<name>A0A550CR73_9AGAR</name>
<evidence type="ECO:0000313" key="3">
    <source>
        <dbReference type="Proteomes" id="UP000320762"/>
    </source>
</evidence>
<reference evidence="2 3" key="1">
    <citation type="journal article" date="2019" name="New Phytol.">
        <title>Comparative genomics reveals unique wood-decay strategies and fruiting body development in the Schizophyllaceae.</title>
        <authorList>
            <person name="Almasi E."/>
            <person name="Sahu N."/>
            <person name="Krizsan K."/>
            <person name="Balint B."/>
            <person name="Kovacs G.M."/>
            <person name="Kiss B."/>
            <person name="Cseklye J."/>
            <person name="Drula E."/>
            <person name="Henrissat B."/>
            <person name="Nagy I."/>
            <person name="Chovatia M."/>
            <person name="Adam C."/>
            <person name="LaButti K."/>
            <person name="Lipzen A."/>
            <person name="Riley R."/>
            <person name="Grigoriev I.V."/>
            <person name="Nagy L.G."/>
        </authorList>
    </citation>
    <scope>NUCLEOTIDE SEQUENCE [LARGE SCALE GENOMIC DNA]</scope>
    <source>
        <strain evidence="2 3">NL-1724</strain>
    </source>
</reference>
<dbReference type="AlphaFoldDB" id="A0A550CR73"/>
<evidence type="ECO:0000313" key="2">
    <source>
        <dbReference type="EMBL" id="TRM67302.1"/>
    </source>
</evidence>
<evidence type="ECO:0000256" key="1">
    <source>
        <dbReference type="SAM" id="Coils"/>
    </source>
</evidence>
<dbReference type="Proteomes" id="UP000320762">
    <property type="component" value="Unassembled WGS sequence"/>
</dbReference>
<keyword evidence="1" id="KW-0175">Coiled coil</keyword>
<keyword evidence="3" id="KW-1185">Reference proteome</keyword>
<proteinExistence type="predicted"/>
<protein>
    <submittedName>
        <fullName evidence="2">Uncharacterized protein</fullName>
    </submittedName>
</protein>
<comment type="caution">
    <text evidence="2">The sequence shown here is derived from an EMBL/GenBank/DDBJ whole genome shotgun (WGS) entry which is preliminary data.</text>
</comment>
<organism evidence="2 3">
    <name type="scientific">Schizophyllum amplum</name>
    <dbReference type="NCBI Taxonomy" id="97359"/>
    <lineage>
        <taxon>Eukaryota</taxon>
        <taxon>Fungi</taxon>
        <taxon>Dikarya</taxon>
        <taxon>Basidiomycota</taxon>
        <taxon>Agaricomycotina</taxon>
        <taxon>Agaricomycetes</taxon>
        <taxon>Agaricomycetidae</taxon>
        <taxon>Agaricales</taxon>
        <taxon>Schizophyllaceae</taxon>
        <taxon>Schizophyllum</taxon>
    </lineage>
</organism>
<gene>
    <name evidence="2" type="ORF">BD626DRAFT_627667</name>
</gene>
<dbReference type="EMBL" id="VDMD01000003">
    <property type="protein sequence ID" value="TRM67302.1"/>
    <property type="molecule type" value="Genomic_DNA"/>
</dbReference>
<accession>A0A550CR73</accession>
<sequence length="175" mass="20598">MGAIQAEKKALCERYLERGHLAVRMKNLAELCPEVFASGEGDDEEAEELEEEAEHYVYAMRALEGIRQVRTRVEMENKEEESKIAMYKERIKAWKAANRRATATSGMCQFCDKKTCEMAQFIGPQVHISEYVRVEDKWRKMRATRKKREEEEANVRDEIDYYQKAVREYVDKKDS</sequence>
<feature type="coiled-coil region" evidence="1">
    <location>
        <begin position="70"/>
        <end position="97"/>
    </location>
</feature>